<dbReference type="Pfam" id="PF01582">
    <property type="entry name" value="TIR"/>
    <property type="match status" value="1"/>
</dbReference>
<dbReference type="InterPro" id="IPR013783">
    <property type="entry name" value="Ig-like_fold"/>
</dbReference>
<dbReference type="PRINTS" id="PR01537">
    <property type="entry name" value="INTRLKN1R1F"/>
</dbReference>
<evidence type="ECO:0000256" key="12">
    <source>
        <dbReference type="ARBA" id="ARBA00023027"/>
    </source>
</evidence>
<accession>A0A341BDP8</accession>
<evidence type="ECO:0000256" key="10">
    <source>
        <dbReference type="ARBA" id="ARBA00022801"/>
    </source>
</evidence>
<feature type="transmembrane region" description="Helical" evidence="20">
    <location>
        <begin position="489"/>
        <end position="509"/>
    </location>
</feature>
<evidence type="ECO:0000256" key="2">
    <source>
        <dbReference type="ARBA" id="ARBA00004479"/>
    </source>
</evidence>
<comment type="similarity">
    <text evidence="4">Belongs to the interleukin-1 receptor family.</text>
</comment>
<feature type="region of interest" description="Disordered" evidence="19">
    <location>
        <begin position="113"/>
        <end position="140"/>
    </location>
</feature>
<feature type="domain" description="Ig-like" evidence="22">
    <location>
        <begin position="186"/>
        <end position="260"/>
    </location>
</feature>
<evidence type="ECO:0000256" key="8">
    <source>
        <dbReference type="ARBA" id="ARBA00022729"/>
    </source>
</evidence>
<keyword evidence="10" id="KW-0378">Hydrolase</keyword>
<dbReference type="InterPro" id="IPR015621">
    <property type="entry name" value="IL-1_rcpt_fam"/>
</dbReference>
<keyword evidence="15 24" id="KW-0675">Receptor</keyword>
<keyword evidence="18" id="KW-0393">Immunoglobulin domain</keyword>
<evidence type="ECO:0000256" key="5">
    <source>
        <dbReference type="ARBA" id="ARBA00022475"/>
    </source>
</evidence>
<evidence type="ECO:0000256" key="20">
    <source>
        <dbReference type="SAM" id="Phobius"/>
    </source>
</evidence>
<dbReference type="GO" id="GO:0050727">
    <property type="term" value="P:regulation of inflammatory response"/>
    <property type="evidence" value="ECO:0007669"/>
    <property type="project" value="TreeGrafter"/>
</dbReference>
<dbReference type="Pfam" id="PF13895">
    <property type="entry name" value="Ig_2"/>
    <property type="match status" value="1"/>
</dbReference>
<dbReference type="GO" id="GO:0005886">
    <property type="term" value="C:plasma membrane"/>
    <property type="evidence" value="ECO:0007669"/>
    <property type="project" value="UniProtKB-SubCell"/>
</dbReference>
<dbReference type="InterPro" id="IPR003599">
    <property type="entry name" value="Ig_sub"/>
</dbReference>
<dbReference type="FunCoup" id="A0A341BDP8">
    <property type="interactions" value="326"/>
</dbReference>
<dbReference type="Gene3D" id="3.40.50.10140">
    <property type="entry name" value="Toll/interleukin-1 receptor homology (TIR) domain"/>
    <property type="match status" value="1"/>
</dbReference>
<dbReference type="InterPro" id="IPR036179">
    <property type="entry name" value="Ig-like_dom_sf"/>
</dbReference>
<feature type="domain" description="Ig-like" evidence="22">
    <location>
        <begin position="376"/>
        <end position="473"/>
    </location>
</feature>
<evidence type="ECO:0000313" key="24">
    <source>
        <dbReference type="RefSeq" id="XP_024599808.1"/>
    </source>
</evidence>
<evidence type="ECO:0000259" key="22">
    <source>
        <dbReference type="PROSITE" id="PS50835"/>
    </source>
</evidence>
<dbReference type="FunFam" id="3.40.50.10140:FF:000002">
    <property type="entry name" value="Interleukin 1 receptor accessory protein"/>
    <property type="match status" value="1"/>
</dbReference>
<keyword evidence="9" id="KW-0677">Repeat</keyword>
<keyword evidence="7 20" id="KW-0812">Transmembrane</keyword>
<feature type="domain" description="TIR" evidence="21">
    <location>
        <begin position="533"/>
        <end position="688"/>
    </location>
</feature>
<dbReference type="CTD" id="3554"/>
<keyword evidence="17" id="KW-0395">Inflammatory response</keyword>
<keyword evidence="11 20" id="KW-1133">Transmembrane helix</keyword>
<evidence type="ECO:0000256" key="18">
    <source>
        <dbReference type="ARBA" id="ARBA00023319"/>
    </source>
</evidence>
<dbReference type="KEGG" id="nasi:112399067"/>
<evidence type="ECO:0000256" key="17">
    <source>
        <dbReference type="ARBA" id="ARBA00023198"/>
    </source>
</evidence>
<dbReference type="Proteomes" id="UP000252040">
    <property type="component" value="Unplaced"/>
</dbReference>
<evidence type="ECO:0000256" key="14">
    <source>
        <dbReference type="ARBA" id="ARBA00023157"/>
    </source>
</evidence>
<evidence type="ECO:0000256" key="1">
    <source>
        <dbReference type="ARBA" id="ARBA00004236"/>
    </source>
</evidence>
<proteinExistence type="inferred from homology"/>
<evidence type="ECO:0000256" key="15">
    <source>
        <dbReference type="ARBA" id="ARBA00023170"/>
    </source>
</evidence>
<keyword evidence="5" id="KW-1003">Cell membrane</keyword>
<dbReference type="InterPro" id="IPR035897">
    <property type="entry name" value="Toll_tir_struct_dom_sf"/>
</dbReference>
<dbReference type="AlphaFoldDB" id="A0A341BDP8"/>
<feature type="region of interest" description="Disordered" evidence="19">
    <location>
        <begin position="33"/>
        <end position="61"/>
    </location>
</feature>
<dbReference type="SMART" id="SM00409">
    <property type="entry name" value="IG"/>
    <property type="match status" value="3"/>
</dbReference>
<protein>
    <submittedName>
        <fullName evidence="24">Interleukin-1 receptor type 1 isoform X1</fullName>
    </submittedName>
</protein>
<evidence type="ECO:0000256" key="16">
    <source>
        <dbReference type="ARBA" id="ARBA00023180"/>
    </source>
</evidence>
<dbReference type="PRINTS" id="PR01538">
    <property type="entry name" value="INTRLEUKN1R1"/>
</dbReference>
<sequence>MAHRTGQLSSLLRGERRRLQVIERIDVREAHRLPGKPASGAWPSGPSGLFAPPSDLGGFIHDPEKRLTAARRAAPASRPHLAAGLRISSRRFGAWVPPSEKEKQSRCHHIPPAQELTEDGSGHQEQVDAPPEDGDSFLRSRSLPTRQGLLHSYWADSPQGPAGLFSSTAEVLHPVSGKYESIIQACLFHSSTDFFSGGCEHKGPIIWYKNDSKTPVSTERDSRIHQHKDKLWFVPAEVEDSGYYHCAVSNSTYCLKTKIAAEFVQHEPNLCYNSQAVFTQRLLIPGDGQLVCPYLDFFRDENNELPQIQWYKDCKPLLLDNINFVGITNKLIITNVTTAHNGHYTCHASYTHLGKQYHVTRAIKLITLVKSRNKRPEIVSPANETIEVVLGSWLQLICNVTGQLSNFVYWRWNGSGIKEYEPLMMEEFTYVPNPLNKRKSAVIARLNITAVESKFFLHPFICLAKNTEGRSTAYIQLIHPVPDFQTPTIGIFVMLALVITCSVFIYKVFKVDIVLWYRDSFYDFLPKKASDGKTYDAYILCPKNPGEGSTSNSDIFVFKVLPEVLEKQCGYKLFISGRDDYVGESIVEVTNETIKKSRRLIIILTREISGFCWLGNSSEEQIAMYNALIQEGIKVVLLELEKIPDYEKMPESIKFIKQKQGAIRWSGDIREGSQTTNSRFWKKVRYHMPVQRQPPSAKHKLLSPATQLDLKEERPREVHVPLG</sequence>
<dbReference type="InterPro" id="IPR000157">
    <property type="entry name" value="TIR_dom"/>
</dbReference>
<keyword evidence="13 20" id="KW-0472">Membrane</keyword>
<dbReference type="GO" id="GO:0006954">
    <property type="term" value="P:inflammatory response"/>
    <property type="evidence" value="ECO:0007669"/>
    <property type="project" value="UniProtKB-KW"/>
</dbReference>
<dbReference type="PANTHER" id="PTHR11890">
    <property type="entry name" value="INTERLEUKIN-1 RECEPTOR FAMILY MEMBER"/>
    <property type="match status" value="1"/>
</dbReference>
<dbReference type="RefSeq" id="XP_024599808.1">
    <property type="nucleotide sequence ID" value="XM_024744040.1"/>
</dbReference>
<feature type="domain" description="Ig-like" evidence="22">
    <location>
        <begin position="268"/>
        <end position="360"/>
    </location>
</feature>
<evidence type="ECO:0000256" key="7">
    <source>
        <dbReference type="ARBA" id="ARBA00022692"/>
    </source>
</evidence>
<keyword evidence="12" id="KW-0520">NAD</keyword>
<keyword evidence="14" id="KW-1015">Disulfide bond</keyword>
<dbReference type="GO" id="GO:0005576">
    <property type="term" value="C:extracellular region"/>
    <property type="evidence" value="ECO:0007669"/>
    <property type="project" value="UniProtKB-SubCell"/>
</dbReference>
<comment type="subcellular location">
    <subcellularLocation>
        <location evidence="1">Cell membrane</location>
    </subcellularLocation>
    <subcellularLocation>
        <location evidence="2">Membrane</location>
        <topology evidence="2">Single-pass type I membrane protein</topology>
    </subcellularLocation>
    <subcellularLocation>
        <location evidence="3">Secreted</location>
    </subcellularLocation>
</comment>
<dbReference type="PROSITE" id="PS50835">
    <property type="entry name" value="IG_LIKE"/>
    <property type="match status" value="3"/>
</dbReference>
<organism evidence="23 24">
    <name type="scientific">Neophocaena asiaeorientalis asiaeorientalis</name>
    <name type="common">Yangtze finless porpoise</name>
    <name type="synonym">Neophocaena phocaenoides subsp. asiaeorientalis</name>
    <dbReference type="NCBI Taxonomy" id="1706337"/>
    <lineage>
        <taxon>Eukaryota</taxon>
        <taxon>Metazoa</taxon>
        <taxon>Chordata</taxon>
        <taxon>Craniata</taxon>
        <taxon>Vertebrata</taxon>
        <taxon>Euteleostomi</taxon>
        <taxon>Mammalia</taxon>
        <taxon>Eutheria</taxon>
        <taxon>Laurasiatheria</taxon>
        <taxon>Artiodactyla</taxon>
        <taxon>Whippomorpha</taxon>
        <taxon>Cetacea</taxon>
        <taxon>Odontoceti</taxon>
        <taxon>Phocoenidae</taxon>
        <taxon>Neophocaena</taxon>
    </lineage>
</organism>
<dbReference type="PROSITE" id="PS50104">
    <property type="entry name" value="TIR"/>
    <property type="match status" value="1"/>
</dbReference>
<evidence type="ECO:0000256" key="6">
    <source>
        <dbReference type="ARBA" id="ARBA00022525"/>
    </source>
</evidence>
<keyword evidence="23" id="KW-1185">Reference proteome</keyword>
<dbReference type="InterPro" id="IPR004074">
    <property type="entry name" value="IL-1_rcpt_I/II-typ"/>
</dbReference>
<dbReference type="GO" id="GO:0019966">
    <property type="term" value="F:interleukin-1 binding"/>
    <property type="evidence" value="ECO:0007669"/>
    <property type="project" value="TreeGrafter"/>
</dbReference>
<evidence type="ECO:0000256" key="13">
    <source>
        <dbReference type="ARBA" id="ARBA00023136"/>
    </source>
</evidence>
<dbReference type="SMART" id="SM00255">
    <property type="entry name" value="TIR"/>
    <property type="match status" value="1"/>
</dbReference>
<dbReference type="SUPFAM" id="SSF48726">
    <property type="entry name" value="Immunoglobulin"/>
    <property type="match status" value="3"/>
</dbReference>
<dbReference type="PANTHER" id="PTHR11890:SF26">
    <property type="entry name" value="INTERLEUKIN-1 RECEPTOR TYPE 1"/>
    <property type="match status" value="1"/>
</dbReference>
<dbReference type="GO" id="GO:0004909">
    <property type="term" value="F:interleukin-1, type I, activating receptor activity"/>
    <property type="evidence" value="ECO:0007669"/>
    <property type="project" value="InterPro"/>
</dbReference>
<dbReference type="InterPro" id="IPR007110">
    <property type="entry name" value="Ig-like_dom"/>
</dbReference>
<dbReference type="FunFam" id="2.60.40.10:FF:000188">
    <property type="entry name" value="Interleukin-1 receptor accessory protein-like 1"/>
    <property type="match status" value="1"/>
</dbReference>
<evidence type="ECO:0000256" key="3">
    <source>
        <dbReference type="ARBA" id="ARBA00004613"/>
    </source>
</evidence>
<keyword evidence="8" id="KW-0732">Signal</keyword>
<evidence type="ECO:0000256" key="11">
    <source>
        <dbReference type="ARBA" id="ARBA00022989"/>
    </source>
</evidence>
<evidence type="ECO:0000256" key="9">
    <source>
        <dbReference type="ARBA" id="ARBA00022737"/>
    </source>
</evidence>
<name>A0A341BDP8_NEOAA</name>
<gene>
    <name evidence="24" type="primary">IL1R1</name>
</gene>
<dbReference type="GeneID" id="112399067"/>
<evidence type="ECO:0000256" key="19">
    <source>
        <dbReference type="SAM" id="MobiDB-lite"/>
    </source>
</evidence>
<evidence type="ECO:0000256" key="4">
    <source>
        <dbReference type="ARBA" id="ARBA00009752"/>
    </source>
</evidence>
<keyword evidence="6" id="KW-0964">Secreted</keyword>
<dbReference type="PRINTS" id="PR01536">
    <property type="entry name" value="INTRLKN1R12F"/>
</dbReference>
<dbReference type="GO" id="GO:0016787">
    <property type="term" value="F:hydrolase activity"/>
    <property type="evidence" value="ECO:0007669"/>
    <property type="project" value="UniProtKB-KW"/>
</dbReference>
<keyword evidence="16" id="KW-0325">Glycoprotein</keyword>
<dbReference type="STRING" id="1706337.A0A341BDP8"/>
<evidence type="ECO:0000313" key="23">
    <source>
        <dbReference type="Proteomes" id="UP000252040"/>
    </source>
</evidence>
<reference evidence="24" key="1">
    <citation type="submission" date="2025-08" db="UniProtKB">
        <authorList>
            <consortium name="RefSeq"/>
        </authorList>
    </citation>
    <scope>IDENTIFICATION</scope>
    <source>
        <tissue evidence="24">Meat</tissue>
    </source>
</reference>
<evidence type="ECO:0000259" key="21">
    <source>
        <dbReference type="PROSITE" id="PS50104"/>
    </source>
</evidence>
<dbReference type="InParanoid" id="A0A341BDP8"/>
<dbReference type="Gene3D" id="2.60.40.10">
    <property type="entry name" value="Immunoglobulins"/>
    <property type="match status" value="3"/>
</dbReference>
<dbReference type="FunFam" id="2.60.40.10:FF:000284">
    <property type="entry name" value="interleukin-1 receptor accessory protein-like 1"/>
    <property type="match status" value="1"/>
</dbReference>
<dbReference type="InterPro" id="IPR004076">
    <property type="entry name" value="IL-1_rcpt_I-typ"/>
</dbReference>
<dbReference type="SUPFAM" id="SSF52200">
    <property type="entry name" value="Toll/Interleukin receptor TIR domain"/>
    <property type="match status" value="1"/>
</dbReference>